<dbReference type="PANTHER" id="PTHR16027:SF9">
    <property type="entry name" value="RAS-ASSOCIATING AND DILUTE DOMAIN-CONTAINING PROTEIN"/>
    <property type="match status" value="1"/>
</dbReference>
<proteinExistence type="predicted"/>
<feature type="region of interest" description="Disordered" evidence="2">
    <location>
        <begin position="875"/>
        <end position="894"/>
    </location>
</feature>
<feature type="domain" description="Dilute" evidence="5">
    <location>
        <begin position="496"/>
        <end position="778"/>
    </location>
</feature>
<protein>
    <recommendedName>
        <fullName evidence="8">Ras-associating and dilute domain-containing protein</fullName>
    </recommendedName>
</protein>
<dbReference type="Gene3D" id="3.10.20.90">
    <property type="entry name" value="Phosphatidylinositol 3-kinase Catalytic Subunit, Chain A, domain 1"/>
    <property type="match status" value="1"/>
</dbReference>
<dbReference type="SUPFAM" id="SSF54236">
    <property type="entry name" value="Ubiquitin-like"/>
    <property type="match status" value="1"/>
</dbReference>
<dbReference type="SUPFAM" id="SSF50156">
    <property type="entry name" value="PDZ domain-like"/>
    <property type="match status" value="1"/>
</dbReference>
<dbReference type="PROSITE" id="PS50106">
    <property type="entry name" value="PDZ"/>
    <property type="match status" value="1"/>
</dbReference>
<organism evidence="6 7">
    <name type="scientific">Patella caerulea</name>
    <name type="common">Rayed Mediterranean limpet</name>
    <dbReference type="NCBI Taxonomy" id="87958"/>
    <lineage>
        <taxon>Eukaryota</taxon>
        <taxon>Metazoa</taxon>
        <taxon>Spiralia</taxon>
        <taxon>Lophotrochozoa</taxon>
        <taxon>Mollusca</taxon>
        <taxon>Gastropoda</taxon>
        <taxon>Patellogastropoda</taxon>
        <taxon>Patelloidea</taxon>
        <taxon>Patellidae</taxon>
        <taxon>Patella</taxon>
    </lineage>
</organism>
<dbReference type="Gene3D" id="2.60.200.20">
    <property type="match status" value="1"/>
</dbReference>
<dbReference type="SUPFAM" id="SSF49879">
    <property type="entry name" value="SMAD/FHA domain"/>
    <property type="match status" value="1"/>
</dbReference>
<evidence type="ECO:0000259" key="3">
    <source>
        <dbReference type="PROSITE" id="PS50106"/>
    </source>
</evidence>
<dbReference type="InterPro" id="IPR008984">
    <property type="entry name" value="SMAD_FHA_dom_sf"/>
</dbReference>
<dbReference type="Pfam" id="PF00595">
    <property type="entry name" value="PDZ"/>
    <property type="match status" value="1"/>
</dbReference>
<dbReference type="Pfam" id="PF00788">
    <property type="entry name" value="RA"/>
    <property type="match status" value="1"/>
</dbReference>
<dbReference type="InterPro" id="IPR000253">
    <property type="entry name" value="FHA_dom"/>
</dbReference>
<dbReference type="PROSITE" id="PS51126">
    <property type="entry name" value="DILUTE"/>
    <property type="match status" value="1"/>
</dbReference>
<reference evidence="6 7" key="1">
    <citation type="submission" date="2024-01" db="EMBL/GenBank/DDBJ databases">
        <title>The genome of the rayed Mediterranean limpet Patella caerulea (Linnaeus, 1758).</title>
        <authorList>
            <person name="Anh-Thu Weber A."/>
            <person name="Halstead-Nussloch G."/>
        </authorList>
    </citation>
    <scope>NUCLEOTIDE SEQUENCE [LARGE SCALE GENOMIC DNA]</scope>
    <source>
        <strain evidence="6">AATW-2023a</strain>
        <tissue evidence="6">Whole specimen</tissue>
    </source>
</reference>
<dbReference type="SMART" id="SM00314">
    <property type="entry name" value="RA"/>
    <property type="match status" value="1"/>
</dbReference>
<dbReference type="Gene3D" id="2.30.42.10">
    <property type="match status" value="1"/>
</dbReference>
<comment type="caution">
    <text evidence="6">The sequence shown here is derived from an EMBL/GenBank/DDBJ whole genome shotgun (WGS) entry which is preliminary data.</text>
</comment>
<dbReference type="GO" id="GO:0007155">
    <property type="term" value="P:cell adhesion"/>
    <property type="evidence" value="ECO:0007669"/>
    <property type="project" value="UniProtKB-KW"/>
</dbReference>
<evidence type="ECO:0000259" key="5">
    <source>
        <dbReference type="PROSITE" id="PS51126"/>
    </source>
</evidence>
<dbReference type="Pfam" id="PF01843">
    <property type="entry name" value="DIL"/>
    <property type="match status" value="1"/>
</dbReference>
<dbReference type="Pfam" id="PF00498">
    <property type="entry name" value="FHA"/>
    <property type="match status" value="1"/>
</dbReference>
<evidence type="ECO:0000313" key="6">
    <source>
        <dbReference type="EMBL" id="KAK6187404.1"/>
    </source>
</evidence>
<feature type="region of interest" description="Disordered" evidence="2">
    <location>
        <begin position="17"/>
        <end position="40"/>
    </location>
</feature>
<gene>
    <name evidence="6" type="ORF">SNE40_005442</name>
</gene>
<dbReference type="InterPro" id="IPR002710">
    <property type="entry name" value="Dilute_dom"/>
</dbReference>
<feature type="region of interest" description="Disordered" evidence="2">
    <location>
        <begin position="210"/>
        <end position="232"/>
    </location>
</feature>
<dbReference type="Proteomes" id="UP001347796">
    <property type="component" value="Unassembled WGS sequence"/>
</dbReference>
<dbReference type="PANTHER" id="PTHR16027">
    <property type="entry name" value="DILUTE DOMAIN-CONTAINING PROTEIN YPR089W"/>
    <property type="match status" value="1"/>
</dbReference>
<feature type="domain" description="PDZ" evidence="3">
    <location>
        <begin position="1029"/>
        <end position="1114"/>
    </location>
</feature>
<dbReference type="SMART" id="SM01132">
    <property type="entry name" value="DIL"/>
    <property type="match status" value="1"/>
</dbReference>
<dbReference type="InterPro" id="IPR000159">
    <property type="entry name" value="RA_dom"/>
</dbReference>
<dbReference type="EMBL" id="JAZGQO010000004">
    <property type="protein sequence ID" value="KAK6187404.1"/>
    <property type="molecule type" value="Genomic_DNA"/>
</dbReference>
<dbReference type="InterPro" id="IPR001478">
    <property type="entry name" value="PDZ"/>
</dbReference>
<dbReference type="GO" id="GO:0051020">
    <property type="term" value="F:GTPase binding"/>
    <property type="evidence" value="ECO:0007669"/>
    <property type="project" value="TreeGrafter"/>
</dbReference>
<sequence>MIKNHSTTALRQTAIMQRQEQTAPSVAPQPPAENAKLKKTKSLSRAQSIKDLRGTLPASCELSIDDRAPGVIKIFGDSVVHGAQYKSVLASTRSTAIELIKQALERYGLSTFNYHEYVLCDTVGKLEPVPSDPDRPAWVVVCQRALKDNDKPLELQEFWKPTDGFYRRYELHNKSDIHTDVNTDDTSGINDNARKIMMSKVHVGAIPMSSSWSGSNSSHEARQDPEGKSLQAPMFDTSSYKEKMLTLQSLSMYPYLLTIRGFHVHHDLVLYPLRAKSLSVGRDNSNSPTADIVCFAPDILGIHCRLNPRSYIDKGINHQLKYMFYIELEVSPGAHVAINGRRVVGKTELHSGDLVALGKHYLFLYKDPTNGYDIPTKLSWLSSRPETTGKRSSLPPAHRSARGVKFATSEELNTSSDNQTSFDVSDEAVTWNGPPKNRPLTLTYAKDREEEILTAIAGLKCLSRRDNPLTVAMLFVLCHEWAVRKFTRHHTRNMYRRLLACIQNSVSSVARNLSQQKFDCIKFSVNTTLQNSDSDHLRHLMYWMSNAISLYCHMVSLDHDTGGSSPEPEDESSSGLKTFLVGLEEIVSFCFQQTVYCITKVLYPLTGKFLESNPFSEHTPQNADGVGKMIFTLHVAYDLAKSVHLHDDVRSQMMTYLLFFIGTSLFNRMMKKDSGPEFYNWNFGVRLQANLSRLEDWIGGKNLEADFHQVCEKLLSLSNLLATSRQALIKMNWQTIREEFNPLNEVQLLKILQGYQIGQGRQPPDHWFPQTEIDQTKELNISLASYPVFLLPTTGPDVTSMNFPDDFYETMDRLQAAFGLEEDDSDSGFSVSNTPRICEQINNNNNNTSNKIFYNKDSPHVLDKHSSRFLLDNDQCSSSPSSPRVGHVFSPSRDELSSASDYFECDTDTADDNTVQWRENLDEQLEMENDLSFRNNDGVIPEEDDSVTYAELESPSNETLTNNALENDGLYVDVVSNGGKTEPGKSLRVLSLEDYSGGSRDLEPTNGFTMASHDQQIHMTSGESGDIFSVTMEKGNSCLGLGLIDGLYTPLQSRGIYIRNILSNSPAEKCGLLRVGDRIMAVNGTSVVDASYQIAMDYIRSTGQDIKLVVARSERDVIAKILASMC</sequence>
<accession>A0AAN8K2P0</accession>
<evidence type="ECO:0008006" key="8">
    <source>
        <dbReference type="Google" id="ProtNLM"/>
    </source>
</evidence>
<dbReference type="InterPro" id="IPR052072">
    <property type="entry name" value="Vascular_dev_regulator"/>
</dbReference>
<keyword evidence="1" id="KW-0130">Cell adhesion</keyword>
<name>A0AAN8K2P0_PATCE</name>
<dbReference type="InterPro" id="IPR036034">
    <property type="entry name" value="PDZ_sf"/>
</dbReference>
<evidence type="ECO:0000256" key="2">
    <source>
        <dbReference type="SAM" id="MobiDB-lite"/>
    </source>
</evidence>
<evidence type="ECO:0000313" key="7">
    <source>
        <dbReference type="Proteomes" id="UP001347796"/>
    </source>
</evidence>
<dbReference type="SMART" id="SM00228">
    <property type="entry name" value="PDZ"/>
    <property type="match status" value="1"/>
</dbReference>
<evidence type="ECO:0000256" key="1">
    <source>
        <dbReference type="ARBA" id="ARBA00022889"/>
    </source>
</evidence>
<feature type="domain" description="Ras-associating" evidence="4">
    <location>
        <begin position="68"/>
        <end position="171"/>
    </location>
</feature>
<dbReference type="PROSITE" id="PS50200">
    <property type="entry name" value="RA"/>
    <property type="match status" value="1"/>
</dbReference>
<dbReference type="InterPro" id="IPR029071">
    <property type="entry name" value="Ubiquitin-like_domsf"/>
</dbReference>
<dbReference type="AlphaFoldDB" id="A0AAN8K2P0"/>
<keyword evidence="7" id="KW-1185">Reference proteome</keyword>
<dbReference type="GO" id="GO:0007165">
    <property type="term" value="P:signal transduction"/>
    <property type="evidence" value="ECO:0007669"/>
    <property type="project" value="InterPro"/>
</dbReference>
<evidence type="ECO:0000259" key="4">
    <source>
        <dbReference type="PROSITE" id="PS50200"/>
    </source>
</evidence>